<keyword evidence="4 12" id="KW-0812">Transmembrane</keyword>
<evidence type="ECO:0000256" key="1">
    <source>
        <dbReference type="ARBA" id="ARBA00004462"/>
    </source>
</evidence>
<reference evidence="13" key="1">
    <citation type="submission" date="2018-05" db="EMBL/GenBank/DDBJ databases">
        <title>Complete Genome Sequence of a Novel Sea Otter Poxvirus.</title>
        <authorList>
            <person name="Jacob J.M."/>
            <person name="Subramaniam K."/>
            <person name="Tu S.-L."/>
            <person name="Nielsen O."/>
            <person name="Tuomi P.A."/>
            <person name="Upton C."/>
            <person name="Waltzek T.B."/>
        </authorList>
    </citation>
    <scope>NUCLEOTIDE SEQUENCE [LARGE SCALE GENOMIC DNA]</scope>
    <source>
        <strain evidence="13">ELK</strain>
    </source>
</reference>
<evidence type="ECO:0000313" key="14">
    <source>
        <dbReference type="Proteomes" id="UP000249273"/>
    </source>
</evidence>
<evidence type="ECO:0000313" key="13">
    <source>
        <dbReference type="EMBL" id="AWU47116.1"/>
    </source>
</evidence>
<dbReference type="GO" id="GO:0039663">
    <property type="term" value="P:membrane fusion involved in viral entry into host cell"/>
    <property type="evidence" value="ECO:0007669"/>
    <property type="project" value="UniProtKB-KW"/>
</dbReference>
<protein>
    <submittedName>
        <fullName evidence="13">Entry/fusion IMV membrane protein</fullName>
    </submittedName>
</protein>
<evidence type="ECO:0000256" key="5">
    <source>
        <dbReference type="ARBA" id="ARBA00022844"/>
    </source>
</evidence>
<evidence type="ECO:0000256" key="3">
    <source>
        <dbReference type="ARBA" id="ARBA00022595"/>
    </source>
</evidence>
<dbReference type="KEGG" id="vg:36841068"/>
<dbReference type="Proteomes" id="UP000249273">
    <property type="component" value="Segment"/>
</dbReference>
<keyword evidence="11" id="KW-1160">Virus entry into host cell</keyword>
<dbReference type="EMBL" id="MH427217">
    <property type="protein sequence ID" value="AWU47116.1"/>
    <property type="molecule type" value="Genomic_DNA"/>
</dbReference>
<evidence type="ECO:0000256" key="6">
    <source>
        <dbReference type="ARBA" id="ARBA00022921"/>
    </source>
</evidence>
<keyword evidence="5" id="KW-0946">Virion</keyword>
<evidence type="ECO:0000256" key="12">
    <source>
        <dbReference type="SAM" id="Phobius"/>
    </source>
</evidence>
<evidence type="ECO:0000256" key="2">
    <source>
        <dbReference type="ARBA" id="ARBA00022506"/>
    </source>
</evidence>
<keyword evidence="3" id="KW-1162">Viral penetration into host cytoplasm</keyword>
<keyword evidence="14" id="KW-1185">Reference proteome</keyword>
<proteinExistence type="predicted"/>
<comment type="subcellular location">
    <subcellularLocation>
        <location evidence="1">Virion membrane</location>
        <topology evidence="1">Single-pass type III membrane protein</topology>
    </subcellularLocation>
</comment>
<keyword evidence="7" id="KW-0735">Signal-anchor</keyword>
<feature type="transmembrane region" description="Helical" evidence="12">
    <location>
        <begin position="33"/>
        <end position="51"/>
    </location>
</feature>
<evidence type="ECO:0000256" key="7">
    <source>
        <dbReference type="ARBA" id="ARBA00022968"/>
    </source>
</evidence>
<evidence type="ECO:0000256" key="9">
    <source>
        <dbReference type="ARBA" id="ARBA00023136"/>
    </source>
</evidence>
<keyword evidence="8 12" id="KW-1133">Transmembrane helix</keyword>
<keyword evidence="6" id="KW-0426">Late protein</keyword>
<dbReference type="GO" id="GO:0046718">
    <property type="term" value="P:symbiont entry into host cell"/>
    <property type="evidence" value="ECO:0007669"/>
    <property type="project" value="UniProtKB-KW"/>
</dbReference>
<evidence type="ECO:0000256" key="11">
    <source>
        <dbReference type="ARBA" id="ARBA00023296"/>
    </source>
</evidence>
<name>A0A2U9QHQ1_9POXV</name>
<organism evidence="13">
    <name type="scientific">Sea otter poxvirus</name>
    <dbReference type="NCBI Taxonomy" id="1416741"/>
    <lineage>
        <taxon>Viruses</taxon>
        <taxon>Varidnaviria</taxon>
        <taxon>Bamfordvirae</taxon>
        <taxon>Nucleocytoviricota</taxon>
        <taxon>Pokkesviricetes</taxon>
        <taxon>Chitovirales</taxon>
        <taxon>Poxviridae</taxon>
        <taxon>Chordopoxvirinae</taxon>
        <taxon>Mustelpoxvirus</taxon>
        <taxon>Mustelpoxvirus seaotterpox</taxon>
        <taxon>Sea otterpox virus</taxon>
    </lineage>
</organism>
<dbReference type="GO" id="GO:0055036">
    <property type="term" value="C:virion membrane"/>
    <property type="evidence" value="ECO:0007669"/>
    <property type="project" value="UniProtKB-SubCell"/>
</dbReference>
<gene>
    <name evidence="13" type="primary">SOPV-ELK-071</name>
</gene>
<keyword evidence="9 12" id="KW-0472">Membrane</keyword>
<dbReference type="RefSeq" id="YP_009480609.1">
    <property type="nucleotide sequence ID" value="NC_037656.1"/>
</dbReference>
<accession>A0A2U9QHQ1</accession>
<evidence type="ECO:0000256" key="10">
    <source>
        <dbReference type="ARBA" id="ARBA00023157"/>
    </source>
</evidence>
<keyword evidence="2" id="KW-1168">Fusion of virus membrane with host membrane</keyword>
<sequence length="191" mass="21860">MTDHTTLTVNGVDINYVNTQETKGIRVANASTICFFTLVLAISMIILWLYISDNQVISELSRYTRIKNAVKGWKSLVYTKSSIESDYGKQLVADRQDLFAFQCVDFGAYFLPIRIDRDTFLPQAIRRGEGDGWKINKADKIDKSSQQFCEFIISRYSNNTITCGNDMMKKIGYSGYFEHGHWCSQYHGLLS</sequence>
<evidence type="ECO:0000256" key="4">
    <source>
        <dbReference type="ARBA" id="ARBA00022692"/>
    </source>
</evidence>
<evidence type="ECO:0000256" key="8">
    <source>
        <dbReference type="ARBA" id="ARBA00022989"/>
    </source>
</evidence>
<dbReference type="OrthoDB" id="12171at10239"/>
<dbReference type="Pfam" id="PF03356">
    <property type="entry name" value="Pox_LP_H2"/>
    <property type="match status" value="1"/>
</dbReference>
<keyword evidence="10" id="KW-1015">Disulfide bond</keyword>
<dbReference type="GeneID" id="36841068"/>
<dbReference type="InterPro" id="IPR005023">
    <property type="entry name" value="Pox_LP_H2"/>
</dbReference>